<evidence type="ECO:0000259" key="4">
    <source>
        <dbReference type="PROSITE" id="PS50158"/>
    </source>
</evidence>
<gene>
    <name evidence="5" type="ORF">O181_017206</name>
</gene>
<dbReference type="EMBL" id="AVOT02004834">
    <property type="protein sequence ID" value="MBW0477491.1"/>
    <property type="molecule type" value="Genomic_DNA"/>
</dbReference>
<accession>A0A9Q3GRS1</accession>
<dbReference type="AlphaFoldDB" id="A0A9Q3GRS1"/>
<feature type="domain" description="CCHC-type" evidence="4">
    <location>
        <begin position="54"/>
        <end position="69"/>
    </location>
</feature>
<dbReference type="Proteomes" id="UP000765509">
    <property type="component" value="Unassembled WGS sequence"/>
</dbReference>
<keyword evidence="6" id="KW-1185">Reference proteome</keyword>
<evidence type="ECO:0000256" key="3">
    <source>
        <dbReference type="SAM" id="MobiDB-lite"/>
    </source>
</evidence>
<protein>
    <recommendedName>
        <fullName evidence="4">CCHC-type domain-containing protein</fullName>
    </recommendedName>
</protein>
<reference evidence="5" key="1">
    <citation type="submission" date="2021-03" db="EMBL/GenBank/DDBJ databases">
        <title>Draft genome sequence of rust myrtle Austropuccinia psidii MF-1, a brazilian biotype.</title>
        <authorList>
            <person name="Quecine M.C."/>
            <person name="Pachon D.M.R."/>
            <person name="Bonatelli M.L."/>
            <person name="Correr F.H."/>
            <person name="Franceschini L.M."/>
            <person name="Leite T.F."/>
            <person name="Margarido G.R.A."/>
            <person name="Almeida C.A."/>
            <person name="Ferrarezi J.A."/>
            <person name="Labate C.A."/>
        </authorList>
    </citation>
    <scope>NUCLEOTIDE SEQUENCE</scope>
    <source>
        <strain evidence="5">MF-1</strain>
    </source>
</reference>
<feature type="compositionally biased region" description="Acidic residues" evidence="3">
    <location>
        <begin position="81"/>
        <end position="94"/>
    </location>
</feature>
<feature type="region of interest" description="Disordered" evidence="3">
    <location>
        <begin position="78"/>
        <end position="105"/>
    </location>
</feature>
<dbReference type="SMART" id="SM00343">
    <property type="entry name" value="ZnF_C2HC"/>
    <property type="match status" value="1"/>
</dbReference>
<keyword evidence="1" id="KW-0507">mRNA processing</keyword>
<dbReference type="InterPro" id="IPR036875">
    <property type="entry name" value="Znf_CCHC_sf"/>
</dbReference>
<keyword evidence="2" id="KW-0862">Zinc</keyword>
<dbReference type="PROSITE" id="PS50158">
    <property type="entry name" value="ZF_CCHC"/>
    <property type="match status" value="1"/>
</dbReference>
<dbReference type="SUPFAM" id="SSF57756">
    <property type="entry name" value="Retrovirus zinc finger-like domains"/>
    <property type="match status" value="1"/>
</dbReference>
<dbReference type="Pfam" id="PF00098">
    <property type="entry name" value="zf-CCHC"/>
    <property type="match status" value="1"/>
</dbReference>
<evidence type="ECO:0000256" key="2">
    <source>
        <dbReference type="PROSITE-ProRule" id="PRU00047"/>
    </source>
</evidence>
<dbReference type="GO" id="GO:0003676">
    <property type="term" value="F:nucleic acid binding"/>
    <property type="evidence" value="ECO:0007669"/>
    <property type="project" value="InterPro"/>
</dbReference>
<evidence type="ECO:0000256" key="1">
    <source>
        <dbReference type="ARBA" id="ARBA00022664"/>
    </source>
</evidence>
<evidence type="ECO:0000313" key="5">
    <source>
        <dbReference type="EMBL" id="MBW0477491.1"/>
    </source>
</evidence>
<keyword evidence="2" id="KW-0479">Metal-binding</keyword>
<name>A0A9Q3GRS1_9BASI</name>
<sequence length="105" mass="12282">MTCKYLTRHKEKNRYREIFPNKSSGFKEKKHFRLEFKDKPKEIVAEVTKKKNSCHNCGSTDHVSNKCPKAKKNIYAIEKLPEEEPSTEDSESDLMGDSIREESDE</sequence>
<dbReference type="GO" id="GO:0008270">
    <property type="term" value="F:zinc ion binding"/>
    <property type="evidence" value="ECO:0007669"/>
    <property type="project" value="UniProtKB-KW"/>
</dbReference>
<evidence type="ECO:0000313" key="6">
    <source>
        <dbReference type="Proteomes" id="UP000765509"/>
    </source>
</evidence>
<proteinExistence type="predicted"/>
<comment type="caution">
    <text evidence="5">The sequence shown here is derived from an EMBL/GenBank/DDBJ whole genome shotgun (WGS) entry which is preliminary data.</text>
</comment>
<keyword evidence="2" id="KW-0863">Zinc-finger</keyword>
<dbReference type="Gene3D" id="4.10.60.10">
    <property type="entry name" value="Zinc finger, CCHC-type"/>
    <property type="match status" value="1"/>
</dbReference>
<dbReference type="GO" id="GO:0006397">
    <property type="term" value="P:mRNA processing"/>
    <property type="evidence" value="ECO:0007669"/>
    <property type="project" value="UniProtKB-KW"/>
</dbReference>
<organism evidence="5 6">
    <name type="scientific">Austropuccinia psidii MF-1</name>
    <dbReference type="NCBI Taxonomy" id="1389203"/>
    <lineage>
        <taxon>Eukaryota</taxon>
        <taxon>Fungi</taxon>
        <taxon>Dikarya</taxon>
        <taxon>Basidiomycota</taxon>
        <taxon>Pucciniomycotina</taxon>
        <taxon>Pucciniomycetes</taxon>
        <taxon>Pucciniales</taxon>
        <taxon>Sphaerophragmiaceae</taxon>
        <taxon>Austropuccinia</taxon>
    </lineage>
</organism>
<dbReference type="InterPro" id="IPR001878">
    <property type="entry name" value="Znf_CCHC"/>
</dbReference>